<comment type="caution">
    <text evidence="1">The sequence shown here is derived from an EMBL/GenBank/DDBJ whole genome shotgun (WGS) entry which is preliminary data.</text>
</comment>
<evidence type="ECO:0000313" key="2">
    <source>
        <dbReference type="Proteomes" id="UP001476950"/>
    </source>
</evidence>
<accession>A0ABV0KEF6</accession>
<protein>
    <submittedName>
        <fullName evidence="1">Uncharacterized protein</fullName>
    </submittedName>
</protein>
<gene>
    <name evidence="1" type="ORF">NDI38_04030</name>
</gene>
<evidence type="ECO:0000313" key="1">
    <source>
        <dbReference type="EMBL" id="MEP1057594.1"/>
    </source>
</evidence>
<sequence>MQGDTFDWFDLFIEGDYTLWEPAGQVRDNYAEKSKLPPINFTFLPLTYGTYTITPEGVAAPITGLFTKISPRLSAAQTALFALPRQRLDGDDPRLGKNVYVYDIELLLGDLTKTIVDASYFDYCRDVTRRSVVA</sequence>
<dbReference type="Proteomes" id="UP001476950">
    <property type="component" value="Unassembled WGS sequence"/>
</dbReference>
<dbReference type="EMBL" id="JAMPLM010000002">
    <property type="protein sequence ID" value="MEP1057594.1"/>
    <property type="molecule type" value="Genomic_DNA"/>
</dbReference>
<organism evidence="1 2">
    <name type="scientific">Stenomitos frigidus AS-A4</name>
    <dbReference type="NCBI Taxonomy" id="2933935"/>
    <lineage>
        <taxon>Bacteria</taxon>
        <taxon>Bacillati</taxon>
        <taxon>Cyanobacteriota</taxon>
        <taxon>Cyanophyceae</taxon>
        <taxon>Leptolyngbyales</taxon>
        <taxon>Leptolyngbyaceae</taxon>
        <taxon>Stenomitos</taxon>
    </lineage>
</organism>
<proteinExistence type="predicted"/>
<name>A0ABV0KEF6_9CYAN</name>
<reference evidence="1 2" key="1">
    <citation type="submission" date="2022-04" db="EMBL/GenBank/DDBJ databases">
        <title>Positive selection, recombination, and allopatry shape intraspecific diversity of widespread and dominant cyanobacteria.</title>
        <authorList>
            <person name="Wei J."/>
            <person name="Shu W."/>
            <person name="Hu C."/>
        </authorList>
    </citation>
    <scope>NUCLEOTIDE SEQUENCE [LARGE SCALE GENOMIC DNA]</scope>
    <source>
        <strain evidence="1 2">AS-A4</strain>
    </source>
</reference>
<keyword evidence="2" id="KW-1185">Reference proteome</keyword>